<dbReference type="AlphaFoldDB" id="A0AAD9K8H2"/>
<sequence>QLYSSHRTPTDKSELTRLLRKYSSVGEAGNMDPGIPPSPDWFTDESENMSFTDRETKVALPSSSILSYSPWSSTPERLRKSSGSSIGIPHRLSSSDYKNVSHLAERSPRTHSESLLLDDAVFTSPMGQYHNKRLWMITNLSEHYTPSPTWSPVQQSEAAISRSQSIPKQKRFYFAWPEEEEEDNVTVWSPLLLKLAAVEMGKNETSSSVTGSLDGRIRSLSCGGIASSKVDFDDKGVVQSRYSVDILPGVKNTWV</sequence>
<dbReference type="EMBL" id="JAODUP010000044">
    <property type="protein sequence ID" value="KAK2165958.1"/>
    <property type="molecule type" value="Genomic_DNA"/>
</dbReference>
<protein>
    <submittedName>
        <fullName evidence="2">Uncharacterized protein</fullName>
    </submittedName>
</protein>
<name>A0AAD9K8H2_9ANNE</name>
<comment type="caution">
    <text evidence="2">The sequence shown here is derived from an EMBL/GenBank/DDBJ whole genome shotgun (WGS) entry which is preliminary data.</text>
</comment>
<keyword evidence="3" id="KW-1185">Reference proteome</keyword>
<evidence type="ECO:0000313" key="2">
    <source>
        <dbReference type="EMBL" id="KAK2165958.1"/>
    </source>
</evidence>
<evidence type="ECO:0000256" key="1">
    <source>
        <dbReference type="SAM" id="MobiDB-lite"/>
    </source>
</evidence>
<dbReference type="Proteomes" id="UP001208570">
    <property type="component" value="Unassembled WGS sequence"/>
</dbReference>
<feature type="region of interest" description="Disordered" evidence="1">
    <location>
        <begin position="24"/>
        <end position="46"/>
    </location>
</feature>
<proteinExistence type="predicted"/>
<feature type="non-terminal residue" evidence="2">
    <location>
        <position position="255"/>
    </location>
</feature>
<feature type="region of interest" description="Disordered" evidence="1">
    <location>
        <begin position="69"/>
        <end position="91"/>
    </location>
</feature>
<gene>
    <name evidence="2" type="ORF">LSH36_44g14035</name>
</gene>
<organism evidence="2 3">
    <name type="scientific">Paralvinella palmiformis</name>
    <dbReference type="NCBI Taxonomy" id="53620"/>
    <lineage>
        <taxon>Eukaryota</taxon>
        <taxon>Metazoa</taxon>
        <taxon>Spiralia</taxon>
        <taxon>Lophotrochozoa</taxon>
        <taxon>Annelida</taxon>
        <taxon>Polychaeta</taxon>
        <taxon>Sedentaria</taxon>
        <taxon>Canalipalpata</taxon>
        <taxon>Terebellida</taxon>
        <taxon>Terebelliformia</taxon>
        <taxon>Alvinellidae</taxon>
        <taxon>Paralvinella</taxon>
    </lineage>
</organism>
<reference evidence="2" key="1">
    <citation type="journal article" date="2023" name="Mol. Biol. Evol.">
        <title>Third-Generation Sequencing Reveals the Adaptive Role of the Epigenome in Three Deep-Sea Polychaetes.</title>
        <authorList>
            <person name="Perez M."/>
            <person name="Aroh O."/>
            <person name="Sun Y."/>
            <person name="Lan Y."/>
            <person name="Juniper S.K."/>
            <person name="Young C.R."/>
            <person name="Angers B."/>
            <person name="Qian P.Y."/>
        </authorList>
    </citation>
    <scope>NUCLEOTIDE SEQUENCE</scope>
    <source>
        <strain evidence="2">P08H-3</strain>
    </source>
</reference>
<accession>A0AAD9K8H2</accession>
<evidence type="ECO:0000313" key="3">
    <source>
        <dbReference type="Proteomes" id="UP001208570"/>
    </source>
</evidence>